<sequence length="423" mass="49451">MNRKGLQVNKLFADLETATIFLNEQRKKLGLKPAPLIFDVNKSLETYEGQLILQRILGTVEPLFSDYVDQYLKTYIEPKFPTICPVITEEQKKRQLNKISSKRYSQLFKTAEDKKLYRQYYNIVKFYEVIGSQYILLGTDKGIGAFHKVNTEKKRLNDCTIEEITPNVLNSYIVNRTALQKRRGTIERELTFISNIFNNLKYFNEKYITHDNPVLRIDKKLLGFAQKPKKRFFRFEEEQLEQYLSVIDAYSNKDMSYIIKLMLYTGMRRSEVVLLKWSQIYENYIELETTKTDPRTVFLTKKAKEILAQIPRIPKQDRLFKYSVSGFEGSYTKLLKANGMEDITAHKLRKEAVSNFIEQIGGQNSLIIAEILGISNIRHLEKTIKEVEKDHPTLDTQQGVLKSIGHKNPSITNKHYFSLKKQP</sequence>
<proteinExistence type="predicted"/>
<dbReference type="InterPro" id="IPR002104">
    <property type="entry name" value="Integrase_catalytic"/>
</dbReference>
<evidence type="ECO:0000313" key="4">
    <source>
        <dbReference type="EMBL" id="EED67538.1"/>
    </source>
</evidence>
<dbReference type="eggNOG" id="COG0582">
    <property type="taxonomic scope" value="Bacteria"/>
</dbReference>
<dbReference type="CDD" id="cd00796">
    <property type="entry name" value="INT_Rci_Hp1_C"/>
    <property type="match status" value="1"/>
</dbReference>
<dbReference type="GO" id="GO:0003677">
    <property type="term" value="F:DNA binding"/>
    <property type="evidence" value="ECO:0007669"/>
    <property type="project" value="InterPro"/>
</dbReference>
<name>B7WUM5_COMTK</name>
<dbReference type="SUPFAM" id="SSF56349">
    <property type="entry name" value="DNA breaking-rejoining enzymes"/>
    <property type="match status" value="1"/>
</dbReference>
<dbReference type="Pfam" id="PF00589">
    <property type="entry name" value="Phage_integrase"/>
    <property type="match status" value="1"/>
</dbReference>
<evidence type="ECO:0000313" key="5">
    <source>
        <dbReference type="Proteomes" id="UP000003039"/>
    </source>
</evidence>
<dbReference type="PROSITE" id="PS51898">
    <property type="entry name" value="TYR_RECOMBINASE"/>
    <property type="match status" value="1"/>
</dbReference>
<evidence type="ECO:0000256" key="2">
    <source>
        <dbReference type="ARBA" id="ARBA00023172"/>
    </source>
</evidence>
<gene>
    <name evidence="4" type="ORF">CtesDRAFT_PD2484</name>
</gene>
<dbReference type="PANTHER" id="PTHR30349:SF94">
    <property type="entry name" value="INTEGRASE_RECOMBINASE HI_1414-RELATED"/>
    <property type="match status" value="1"/>
</dbReference>
<dbReference type="PANTHER" id="PTHR30349">
    <property type="entry name" value="PHAGE INTEGRASE-RELATED"/>
    <property type="match status" value="1"/>
</dbReference>
<keyword evidence="2" id="KW-0233">DNA recombination</keyword>
<dbReference type="InterPro" id="IPR050090">
    <property type="entry name" value="Tyrosine_recombinase_XerCD"/>
</dbReference>
<reference evidence="4 5" key="1">
    <citation type="journal article" date="2004" name="Appl. Environ. Microbiol.">
        <title>Mineralization of individual congeners of linear alkylbenzenesulfonate by defined pairs of heterotrophic bacteria.</title>
        <authorList>
            <person name="Schleheck D."/>
            <person name="Knepper T.P."/>
            <person name="Fischer K."/>
            <person name="Cook A.M."/>
        </authorList>
    </citation>
    <scope>NUCLEOTIDE SEQUENCE [LARGE SCALE GENOMIC DNA]</scope>
    <source>
        <strain evidence="5">DSM 14576 / KF-1</strain>
    </source>
</reference>
<evidence type="ECO:0000256" key="1">
    <source>
        <dbReference type="ARBA" id="ARBA00022908"/>
    </source>
</evidence>
<comment type="caution">
    <text evidence="4">The sequence shown here is derived from an EMBL/GenBank/DDBJ whole genome shotgun (WGS) entry which is preliminary data.</text>
</comment>
<accession>B7WUM5</accession>
<feature type="domain" description="Tyr recombinase" evidence="3">
    <location>
        <begin position="230"/>
        <end position="402"/>
    </location>
</feature>
<evidence type="ECO:0000259" key="3">
    <source>
        <dbReference type="PROSITE" id="PS51898"/>
    </source>
</evidence>
<keyword evidence="1" id="KW-0229">DNA integration</keyword>
<dbReference type="RefSeq" id="WP_003055253.1">
    <property type="nucleotide sequence ID" value="NZ_AAUJ02000001.1"/>
</dbReference>
<dbReference type="EMBL" id="AAUJ02000001">
    <property type="protein sequence ID" value="EED67538.1"/>
    <property type="molecule type" value="Genomic_DNA"/>
</dbReference>
<dbReference type="GO" id="GO:0015074">
    <property type="term" value="P:DNA integration"/>
    <property type="evidence" value="ECO:0007669"/>
    <property type="project" value="UniProtKB-KW"/>
</dbReference>
<protein>
    <submittedName>
        <fullName evidence="4">Integrase family protein</fullName>
    </submittedName>
</protein>
<dbReference type="InterPro" id="IPR011010">
    <property type="entry name" value="DNA_brk_join_enz"/>
</dbReference>
<dbReference type="InterPro" id="IPR013762">
    <property type="entry name" value="Integrase-like_cat_sf"/>
</dbReference>
<dbReference type="GO" id="GO:0006310">
    <property type="term" value="P:DNA recombination"/>
    <property type="evidence" value="ECO:0007669"/>
    <property type="project" value="UniProtKB-KW"/>
</dbReference>
<dbReference type="Gene3D" id="1.10.443.10">
    <property type="entry name" value="Intergrase catalytic core"/>
    <property type="match status" value="1"/>
</dbReference>
<organism evidence="4 5">
    <name type="scientific">Comamonas testosteroni (strain DSM 14576 / KF-1)</name>
    <name type="common">Pseudomonas testosteroni</name>
    <dbReference type="NCBI Taxonomy" id="399795"/>
    <lineage>
        <taxon>Bacteria</taxon>
        <taxon>Pseudomonadati</taxon>
        <taxon>Pseudomonadota</taxon>
        <taxon>Betaproteobacteria</taxon>
        <taxon>Burkholderiales</taxon>
        <taxon>Comamonadaceae</taxon>
        <taxon>Comamonas</taxon>
    </lineage>
</organism>
<dbReference type="AlphaFoldDB" id="B7WUM5"/>
<dbReference type="Proteomes" id="UP000003039">
    <property type="component" value="Unassembled WGS sequence"/>
</dbReference>